<dbReference type="Proteomes" id="UP000048600">
    <property type="component" value="Unassembled WGS sequence"/>
</dbReference>
<accession>A0A655JHY7</accession>
<gene>
    <name evidence="1" type="ORF">ERS007741_03514</name>
</gene>
<organism evidence="1 2">
    <name type="scientific">Mycobacterium tuberculosis</name>
    <dbReference type="NCBI Taxonomy" id="1773"/>
    <lineage>
        <taxon>Bacteria</taxon>
        <taxon>Bacillati</taxon>
        <taxon>Actinomycetota</taxon>
        <taxon>Actinomycetes</taxon>
        <taxon>Mycobacteriales</taxon>
        <taxon>Mycobacteriaceae</taxon>
        <taxon>Mycobacterium</taxon>
        <taxon>Mycobacterium tuberculosis complex</taxon>
    </lineage>
</organism>
<proteinExistence type="predicted"/>
<name>A0A655JHY7_MYCTX</name>
<sequence length="115" mass="11603">MIRFSSAATTLLSRLLPPSSLGIDWSSMMVAATPADAVTMVSARVARMESSPTDKVEGSAGKLVTGLLGGLTSLTRKPALASLASCSGLCKYLANALAADVCSCDSHAPLSSTVG</sequence>
<evidence type="ECO:0000313" key="1">
    <source>
        <dbReference type="EMBL" id="COW96154.1"/>
    </source>
</evidence>
<dbReference type="EMBL" id="CHKL01000543">
    <property type="protein sequence ID" value="COW96154.1"/>
    <property type="molecule type" value="Genomic_DNA"/>
</dbReference>
<protein>
    <submittedName>
        <fullName evidence="1">Uncharacterized protein</fullName>
    </submittedName>
</protein>
<reference evidence="1 2" key="1">
    <citation type="submission" date="2015-03" db="EMBL/GenBank/DDBJ databases">
        <authorList>
            <consortium name="Pathogen Informatics"/>
        </authorList>
    </citation>
    <scope>NUCLEOTIDE SEQUENCE [LARGE SCALE GENOMIC DNA]</scope>
    <source>
        <strain evidence="1 2">P00601463</strain>
    </source>
</reference>
<dbReference type="AlphaFoldDB" id="A0A655JHY7"/>
<evidence type="ECO:0000313" key="2">
    <source>
        <dbReference type="Proteomes" id="UP000048600"/>
    </source>
</evidence>